<dbReference type="Proteomes" id="UP000270856">
    <property type="component" value="Unassembled WGS sequence"/>
</dbReference>
<name>A0A3N4NWF3_9FLAO</name>
<evidence type="ECO:0000256" key="1">
    <source>
        <dbReference type="ARBA" id="ARBA00000847"/>
    </source>
</evidence>
<dbReference type="NCBIfam" id="TIGR00052">
    <property type="entry name" value="nudix-type nucleoside diphosphatase, YffH/AdpP family"/>
    <property type="match status" value="1"/>
</dbReference>
<reference evidence="12 13" key="1">
    <citation type="submission" date="2018-11" db="EMBL/GenBank/DDBJ databases">
        <title>Aureibaculum marinum gen. nov., sp. nov., a member of the family Flavobacteriaceae isolated from the Bohai Sea.</title>
        <authorList>
            <person name="Ji X."/>
        </authorList>
    </citation>
    <scope>NUCLEOTIDE SEQUENCE [LARGE SCALE GENOMIC DNA]</scope>
    <source>
        <strain evidence="12 13">BH-SD17</strain>
    </source>
</reference>
<feature type="binding site" evidence="9">
    <location>
        <position position="101"/>
    </location>
    <ligand>
        <name>Mg(2+)</name>
        <dbReference type="ChEBI" id="CHEBI:18420"/>
        <label>1</label>
    </ligand>
</feature>
<evidence type="ECO:0000256" key="3">
    <source>
        <dbReference type="ARBA" id="ARBA00007275"/>
    </source>
</evidence>
<dbReference type="InterPro" id="IPR004385">
    <property type="entry name" value="NDP_pyrophosphatase"/>
</dbReference>
<dbReference type="InterPro" id="IPR015797">
    <property type="entry name" value="NUDIX_hydrolase-like_dom_sf"/>
</dbReference>
<dbReference type="GO" id="GO:0019693">
    <property type="term" value="P:ribose phosphate metabolic process"/>
    <property type="evidence" value="ECO:0007669"/>
    <property type="project" value="TreeGrafter"/>
</dbReference>
<gene>
    <name evidence="12" type="ORF">EGM88_09080</name>
</gene>
<evidence type="ECO:0000256" key="8">
    <source>
        <dbReference type="ARBA" id="ARBA00032272"/>
    </source>
</evidence>
<keyword evidence="6" id="KW-0378">Hydrolase</keyword>
<proteinExistence type="inferred from homology"/>
<evidence type="ECO:0000256" key="7">
    <source>
        <dbReference type="ARBA" id="ARBA00032162"/>
    </source>
</evidence>
<dbReference type="OrthoDB" id="1523642at2"/>
<comment type="cofactor">
    <cofactor evidence="2 9">
        <name>Mg(2+)</name>
        <dbReference type="ChEBI" id="CHEBI:18420"/>
    </cofactor>
</comment>
<feature type="short sequence motif" description="Nudix box" evidence="10">
    <location>
        <begin position="87"/>
        <end position="108"/>
    </location>
</feature>
<dbReference type="AlphaFoldDB" id="A0A3N4NWF3"/>
<dbReference type="PANTHER" id="PTHR11839">
    <property type="entry name" value="UDP/ADP-SUGAR PYROPHOSPHATASE"/>
    <property type="match status" value="1"/>
</dbReference>
<dbReference type="EMBL" id="RPFJ01000011">
    <property type="protein sequence ID" value="RPD96510.1"/>
    <property type="molecule type" value="Genomic_DNA"/>
</dbReference>
<evidence type="ECO:0000259" key="11">
    <source>
        <dbReference type="PROSITE" id="PS51462"/>
    </source>
</evidence>
<dbReference type="PROSITE" id="PS51462">
    <property type="entry name" value="NUDIX"/>
    <property type="match status" value="1"/>
</dbReference>
<evidence type="ECO:0000256" key="2">
    <source>
        <dbReference type="ARBA" id="ARBA00001946"/>
    </source>
</evidence>
<evidence type="ECO:0000256" key="10">
    <source>
        <dbReference type="PIRSR" id="PIRSR604385-3"/>
    </source>
</evidence>
<comment type="similarity">
    <text evidence="3">Belongs to the Nudix hydrolase family. NudK subfamily.</text>
</comment>
<accession>A0A3N4NWF3</accession>
<dbReference type="CDD" id="cd24157">
    <property type="entry name" value="NUDIX_GDPMK"/>
    <property type="match status" value="1"/>
</dbReference>
<organism evidence="12 13">
    <name type="scientific">Aureibaculum marinum</name>
    <dbReference type="NCBI Taxonomy" id="2487930"/>
    <lineage>
        <taxon>Bacteria</taxon>
        <taxon>Pseudomonadati</taxon>
        <taxon>Bacteroidota</taxon>
        <taxon>Flavobacteriia</taxon>
        <taxon>Flavobacteriales</taxon>
        <taxon>Flavobacteriaceae</taxon>
        <taxon>Aureibaculum</taxon>
    </lineage>
</organism>
<dbReference type="GO" id="GO:0005829">
    <property type="term" value="C:cytosol"/>
    <property type="evidence" value="ECO:0007669"/>
    <property type="project" value="TreeGrafter"/>
</dbReference>
<dbReference type="Gene3D" id="3.90.79.10">
    <property type="entry name" value="Nucleoside Triphosphate Pyrophosphohydrolase"/>
    <property type="match status" value="1"/>
</dbReference>
<evidence type="ECO:0000313" key="13">
    <source>
        <dbReference type="Proteomes" id="UP000270856"/>
    </source>
</evidence>
<feature type="domain" description="Nudix hydrolase" evidence="11">
    <location>
        <begin position="44"/>
        <end position="183"/>
    </location>
</feature>
<comment type="caution">
    <text evidence="12">The sequence shown here is derived from an EMBL/GenBank/DDBJ whole genome shotgun (WGS) entry which is preliminary data.</text>
</comment>
<evidence type="ECO:0000256" key="6">
    <source>
        <dbReference type="ARBA" id="ARBA00022801"/>
    </source>
</evidence>
<feature type="binding site" evidence="9">
    <location>
        <position position="154"/>
    </location>
    <ligand>
        <name>Mg(2+)</name>
        <dbReference type="ChEBI" id="CHEBI:18420"/>
        <label>1</label>
    </ligand>
</feature>
<protein>
    <recommendedName>
        <fullName evidence="5">GDP-mannose pyrophosphatase</fullName>
    </recommendedName>
    <alternativeName>
        <fullName evidence="7">GDP-mannose hydrolase</fullName>
    </alternativeName>
    <alternativeName>
        <fullName evidence="8">GDPMK</fullName>
    </alternativeName>
</protein>
<dbReference type="GO" id="GO:0046872">
    <property type="term" value="F:metal ion binding"/>
    <property type="evidence" value="ECO:0007669"/>
    <property type="project" value="UniProtKB-KW"/>
</dbReference>
<dbReference type="GO" id="GO:0016818">
    <property type="term" value="F:hydrolase activity, acting on acid anhydrides, in phosphorus-containing anhydrides"/>
    <property type="evidence" value="ECO:0007669"/>
    <property type="project" value="InterPro"/>
</dbReference>
<sequence>MSNPKVKIKKIINLSNDWYTLDKVNFDYQLKNGSWQNQNRESYDRGDGACILLFNRKKNTVILTKQFRMPSYLNGNKDGMSIEVCAGLLDEDDPITCIKKEAEEETGYQIDKVKQVFKIYSTPGAVTEKIYYFIGEYDDSMKVNEGGGLASESEEIEVLEYDFKTAFEMIKTGEINDAKTVILLQYAMIEGLFYSKNN</sequence>
<keyword evidence="9" id="KW-0479">Metal-binding</keyword>
<feature type="binding site" evidence="9">
    <location>
        <position position="86"/>
    </location>
    <ligand>
        <name>Mg(2+)</name>
        <dbReference type="ChEBI" id="CHEBI:18420"/>
        <label>1</label>
    </ligand>
</feature>
<evidence type="ECO:0000313" key="12">
    <source>
        <dbReference type="EMBL" id="RPD96510.1"/>
    </source>
</evidence>
<comment type="subunit">
    <text evidence="4">Homodimer.</text>
</comment>
<dbReference type="Pfam" id="PF00293">
    <property type="entry name" value="NUDIX"/>
    <property type="match status" value="1"/>
</dbReference>
<dbReference type="InterPro" id="IPR000086">
    <property type="entry name" value="NUDIX_hydrolase_dom"/>
</dbReference>
<dbReference type="RefSeq" id="WP_123897717.1">
    <property type="nucleotide sequence ID" value="NZ_RPFJ01000011.1"/>
</dbReference>
<dbReference type="SUPFAM" id="SSF55811">
    <property type="entry name" value="Nudix"/>
    <property type="match status" value="1"/>
</dbReference>
<evidence type="ECO:0000256" key="4">
    <source>
        <dbReference type="ARBA" id="ARBA00011738"/>
    </source>
</evidence>
<dbReference type="PANTHER" id="PTHR11839:SF18">
    <property type="entry name" value="NUDIX HYDROLASE DOMAIN-CONTAINING PROTEIN"/>
    <property type="match status" value="1"/>
</dbReference>
<keyword evidence="13" id="KW-1185">Reference proteome</keyword>
<comment type="catalytic activity">
    <reaction evidence="1">
        <text>GDP-alpha-D-mannose + H2O = alpha-D-mannose 1-phosphate + GMP + 2 H(+)</text>
        <dbReference type="Rhea" id="RHEA:27978"/>
        <dbReference type="ChEBI" id="CHEBI:15377"/>
        <dbReference type="ChEBI" id="CHEBI:15378"/>
        <dbReference type="ChEBI" id="CHEBI:57527"/>
        <dbReference type="ChEBI" id="CHEBI:58115"/>
        <dbReference type="ChEBI" id="CHEBI:58409"/>
    </reaction>
</comment>
<dbReference type="GO" id="GO:0006753">
    <property type="term" value="P:nucleoside phosphate metabolic process"/>
    <property type="evidence" value="ECO:0007669"/>
    <property type="project" value="TreeGrafter"/>
</dbReference>
<evidence type="ECO:0000256" key="9">
    <source>
        <dbReference type="PIRSR" id="PIRSR604385-2"/>
    </source>
</evidence>
<evidence type="ECO:0000256" key="5">
    <source>
        <dbReference type="ARBA" id="ARBA00016377"/>
    </source>
</evidence>
<feature type="binding site" evidence="9">
    <location>
        <position position="105"/>
    </location>
    <ligand>
        <name>Mg(2+)</name>
        <dbReference type="ChEBI" id="CHEBI:18420"/>
        <label>1</label>
    </ligand>
</feature>
<keyword evidence="9" id="KW-0460">Magnesium</keyword>